<reference evidence="2" key="1">
    <citation type="submission" date="2017-01" db="EMBL/GenBank/DDBJ databases">
        <title>Comparative genomics of anhydrobiosis in the tardigrade Hypsibius dujardini.</title>
        <authorList>
            <person name="Yoshida Y."/>
            <person name="Koutsovoulos G."/>
            <person name="Laetsch D."/>
            <person name="Stevens L."/>
            <person name="Kumar S."/>
            <person name="Horikawa D."/>
            <person name="Ishino K."/>
            <person name="Komine S."/>
            <person name="Tomita M."/>
            <person name="Blaxter M."/>
            <person name="Arakawa K."/>
        </authorList>
    </citation>
    <scope>NUCLEOTIDE SEQUENCE [LARGE SCALE GENOMIC DNA]</scope>
    <source>
        <strain evidence="2">Z151</strain>
    </source>
</reference>
<accession>A0A9X6RJM5</accession>
<evidence type="ECO:0000313" key="2">
    <source>
        <dbReference type="Proteomes" id="UP000192578"/>
    </source>
</evidence>
<keyword evidence="2" id="KW-1185">Reference proteome</keyword>
<gene>
    <name evidence="1" type="ORF">BV898_14790</name>
</gene>
<dbReference type="OrthoDB" id="421051at2759"/>
<name>A0A9X6RJM5_HYPEX</name>
<comment type="caution">
    <text evidence="1">The sequence shown here is derived from an EMBL/GenBank/DDBJ whole genome shotgun (WGS) entry which is preliminary data.</text>
</comment>
<dbReference type="Proteomes" id="UP000192578">
    <property type="component" value="Unassembled WGS sequence"/>
</dbReference>
<protein>
    <submittedName>
        <fullName evidence="1">Uncharacterized protein</fullName>
    </submittedName>
</protein>
<evidence type="ECO:0000313" key="1">
    <source>
        <dbReference type="EMBL" id="OWA50268.1"/>
    </source>
</evidence>
<organism evidence="1 2">
    <name type="scientific">Hypsibius exemplaris</name>
    <name type="common">Freshwater tardigrade</name>
    <dbReference type="NCBI Taxonomy" id="2072580"/>
    <lineage>
        <taxon>Eukaryota</taxon>
        <taxon>Metazoa</taxon>
        <taxon>Ecdysozoa</taxon>
        <taxon>Tardigrada</taxon>
        <taxon>Eutardigrada</taxon>
        <taxon>Parachela</taxon>
        <taxon>Hypsibioidea</taxon>
        <taxon>Hypsibiidae</taxon>
        <taxon>Hypsibius</taxon>
    </lineage>
</organism>
<proteinExistence type="predicted"/>
<dbReference type="EMBL" id="MTYJ01000187">
    <property type="protein sequence ID" value="OWA50268.1"/>
    <property type="molecule type" value="Genomic_DNA"/>
</dbReference>
<sequence length="245" mass="27255">MLVEGIFRSSAQPESLTTIAIVACDNASLTATFSMELEAAFNNICRTIRITSDGVKRNIDKRVLQPVRVSTRPDRLFIPQKKSLSRSSSRVACVLSTGGLQRSADNNSDFSGLARILTGTSVGLIRRTFRWTLSAVGRLFNASMKAAFGETDIEQLWIPYCTATTDLTSVNMRITDIGYYFGLQILFPDGVLRSIMAEIERQLLTTRFALYIALRRPQPVHGQYLADLASHVLVFRPVGENEQDE</sequence>
<dbReference type="AlphaFoldDB" id="A0A9X6RJM5"/>